<proteinExistence type="inferred from homology"/>
<evidence type="ECO:0000259" key="6">
    <source>
        <dbReference type="SMART" id="SM00415"/>
    </source>
</evidence>
<sequence>MIRSTTSAVTTRKSHRPYRQYPLPRPENFISILYNILEHHNYWCLHWNEDGTQIIVEHPESVAREVLPHHFGTRKYQSFTRQFHLYRFRRIADSRRDKKYKGYCRFFHPDFLRDHPHLISGITRVKVSKASAAARKEKREKAAKAKAEAKAPVRITKGAEIKIWRLNPASPNTSPSNDGTISPSALTMSGDDMSTPDIERTAPEFNTPEAKDAIGSLQILEDVVDELSLRGKSSRNHSLHSAPLFSAHSWPPAPSKTPSFICKINLSVRARLFHKELHRIPAKKRPCYLQRKFASSLPDDVS</sequence>
<organism evidence="7 8">
    <name type="scientific">Linderina pennispora</name>
    <dbReference type="NCBI Taxonomy" id="61395"/>
    <lineage>
        <taxon>Eukaryota</taxon>
        <taxon>Fungi</taxon>
        <taxon>Fungi incertae sedis</taxon>
        <taxon>Zoopagomycota</taxon>
        <taxon>Kickxellomycotina</taxon>
        <taxon>Kickxellomycetes</taxon>
        <taxon>Kickxellales</taxon>
        <taxon>Kickxellaceae</taxon>
        <taxon>Linderina</taxon>
    </lineage>
</organism>
<dbReference type="STRING" id="61395.A0A1Y1VSB0"/>
<dbReference type="EMBL" id="MCFD01000139">
    <property type="protein sequence ID" value="ORX63935.1"/>
    <property type="molecule type" value="Genomic_DNA"/>
</dbReference>
<protein>
    <submittedName>
        <fullName evidence="7">Winged helix DNA-binding domain-containing protein</fullName>
    </submittedName>
</protein>
<dbReference type="InterPro" id="IPR036388">
    <property type="entry name" value="WH-like_DNA-bd_sf"/>
</dbReference>
<dbReference type="Proteomes" id="UP000193922">
    <property type="component" value="Unassembled WGS sequence"/>
</dbReference>
<dbReference type="GO" id="GO:0003700">
    <property type="term" value="F:DNA-binding transcription factor activity"/>
    <property type="evidence" value="ECO:0007669"/>
    <property type="project" value="InterPro"/>
</dbReference>
<dbReference type="InterPro" id="IPR036390">
    <property type="entry name" value="WH_DNA-bd_sf"/>
</dbReference>
<dbReference type="AlphaFoldDB" id="A0A1Y1VSB0"/>
<reference evidence="7 8" key="1">
    <citation type="submission" date="2016-07" db="EMBL/GenBank/DDBJ databases">
        <title>Pervasive Adenine N6-methylation of Active Genes in Fungi.</title>
        <authorList>
            <consortium name="DOE Joint Genome Institute"/>
            <person name="Mondo S.J."/>
            <person name="Dannebaum R.O."/>
            <person name="Kuo R.C."/>
            <person name="Labutti K."/>
            <person name="Haridas S."/>
            <person name="Kuo A."/>
            <person name="Salamov A."/>
            <person name="Ahrendt S.R."/>
            <person name="Lipzen A."/>
            <person name="Sullivan W."/>
            <person name="Andreopoulos W.B."/>
            <person name="Clum A."/>
            <person name="Lindquist E."/>
            <person name="Daum C."/>
            <person name="Ramamoorthy G.K."/>
            <person name="Gryganskyi A."/>
            <person name="Culley D."/>
            <person name="Magnuson J.K."/>
            <person name="James T.Y."/>
            <person name="O'Malley M.A."/>
            <person name="Stajich J.E."/>
            <person name="Spatafora J.W."/>
            <person name="Visel A."/>
            <person name="Grigoriev I.V."/>
        </authorList>
    </citation>
    <scope>NUCLEOTIDE SEQUENCE [LARGE SCALE GENOMIC DNA]</scope>
    <source>
        <strain evidence="7 8">ATCC 12442</strain>
    </source>
</reference>
<feature type="domain" description="HSF-type DNA-binding" evidence="6">
    <location>
        <begin position="25"/>
        <end position="125"/>
    </location>
</feature>
<dbReference type="PANTHER" id="PTHR10015">
    <property type="entry name" value="HEAT SHOCK TRANSCRIPTION FACTOR"/>
    <property type="match status" value="1"/>
</dbReference>
<keyword evidence="8" id="KW-1185">Reference proteome</keyword>
<evidence type="ECO:0000256" key="5">
    <source>
        <dbReference type="RuleBase" id="RU004020"/>
    </source>
</evidence>
<dbReference type="RefSeq" id="XP_040739114.1">
    <property type="nucleotide sequence ID" value="XM_040891832.1"/>
</dbReference>
<gene>
    <name evidence="7" type="ORF">DL89DRAFT_58267</name>
</gene>
<comment type="similarity">
    <text evidence="2 5">Belongs to the HSF family.</text>
</comment>
<keyword evidence="4" id="KW-0539">Nucleus</keyword>
<accession>A0A1Y1VSB0</accession>
<evidence type="ECO:0000256" key="4">
    <source>
        <dbReference type="ARBA" id="ARBA00023242"/>
    </source>
</evidence>
<dbReference type="GeneID" id="63808480"/>
<dbReference type="Pfam" id="PF00447">
    <property type="entry name" value="HSF_DNA-bind"/>
    <property type="match status" value="1"/>
</dbReference>
<keyword evidence="3 7" id="KW-0238">DNA-binding</keyword>
<evidence type="ECO:0000256" key="2">
    <source>
        <dbReference type="ARBA" id="ARBA00006403"/>
    </source>
</evidence>
<comment type="caution">
    <text evidence="7">The sequence shown here is derived from an EMBL/GenBank/DDBJ whole genome shotgun (WGS) entry which is preliminary data.</text>
</comment>
<dbReference type="Gene3D" id="1.10.10.10">
    <property type="entry name" value="Winged helix-like DNA-binding domain superfamily/Winged helix DNA-binding domain"/>
    <property type="match status" value="1"/>
</dbReference>
<dbReference type="PANTHER" id="PTHR10015:SF427">
    <property type="entry name" value="HEAT SHOCK FACTOR PROTEIN"/>
    <property type="match status" value="1"/>
</dbReference>
<dbReference type="InterPro" id="IPR000232">
    <property type="entry name" value="HSF_DNA-bd"/>
</dbReference>
<dbReference type="SMART" id="SM00415">
    <property type="entry name" value="HSF"/>
    <property type="match status" value="1"/>
</dbReference>
<evidence type="ECO:0000256" key="3">
    <source>
        <dbReference type="ARBA" id="ARBA00023125"/>
    </source>
</evidence>
<evidence type="ECO:0000313" key="7">
    <source>
        <dbReference type="EMBL" id="ORX63935.1"/>
    </source>
</evidence>
<dbReference type="SUPFAM" id="SSF46785">
    <property type="entry name" value="Winged helix' DNA-binding domain"/>
    <property type="match status" value="1"/>
</dbReference>
<dbReference type="GO" id="GO:0005634">
    <property type="term" value="C:nucleus"/>
    <property type="evidence" value="ECO:0007669"/>
    <property type="project" value="UniProtKB-SubCell"/>
</dbReference>
<evidence type="ECO:0000313" key="8">
    <source>
        <dbReference type="Proteomes" id="UP000193922"/>
    </source>
</evidence>
<dbReference type="OrthoDB" id="60033at2759"/>
<name>A0A1Y1VSB0_9FUNG</name>
<comment type="subcellular location">
    <subcellularLocation>
        <location evidence="1">Nucleus</location>
    </subcellularLocation>
</comment>
<evidence type="ECO:0000256" key="1">
    <source>
        <dbReference type="ARBA" id="ARBA00004123"/>
    </source>
</evidence>
<dbReference type="GO" id="GO:0043565">
    <property type="term" value="F:sequence-specific DNA binding"/>
    <property type="evidence" value="ECO:0007669"/>
    <property type="project" value="InterPro"/>
</dbReference>